<dbReference type="Pfam" id="PF09444">
    <property type="entry name" value="MRC1"/>
    <property type="match status" value="1"/>
</dbReference>
<feature type="compositionally biased region" description="Acidic residues" evidence="1">
    <location>
        <begin position="158"/>
        <end position="182"/>
    </location>
</feature>
<feature type="region of interest" description="Disordered" evidence="1">
    <location>
        <begin position="127"/>
        <end position="146"/>
    </location>
</feature>
<name>A0AAD5SQE8_9FUNG</name>
<organism evidence="3 4">
    <name type="scientific">Physocladia obscura</name>
    <dbReference type="NCBI Taxonomy" id="109957"/>
    <lineage>
        <taxon>Eukaryota</taxon>
        <taxon>Fungi</taxon>
        <taxon>Fungi incertae sedis</taxon>
        <taxon>Chytridiomycota</taxon>
        <taxon>Chytridiomycota incertae sedis</taxon>
        <taxon>Chytridiomycetes</taxon>
        <taxon>Chytridiales</taxon>
        <taxon>Chytriomycetaceae</taxon>
        <taxon>Physocladia</taxon>
    </lineage>
</organism>
<accession>A0AAD5SQE8</accession>
<feature type="region of interest" description="Disordered" evidence="1">
    <location>
        <begin position="25"/>
        <end position="72"/>
    </location>
</feature>
<dbReference type="Proteomes" id="UP001211907">
    <property type="component" value="Unassembled WGS sequence"/>
</dbReference>
<sequence>APEIEKPNTFLESYQFAATLALDEENDSDNDQFSTIKPPVGFGRGRSTLLLDDDDEDHVKNNDEFDSERTDSNVKINQKSEPMVEMPIFDTNVSGPLTFPAIKPKIAQPKPGTLQYFLAKKSLKQTVPEPTFSKGQQLDNEEATSPEKAHDLLIENAQSDEDDNASDNADNADEEENDGNDGDTDRAMDEETDDESHVEETVDSLMMLPETVSMPENEVRNMHDVLMDAAAHVPAAIAAVAVKVPKIKSLFVEEEAAEEEDEFFGLGGVDGEDNDDDTQLVCSGDEDHVEDFTDIMELHRKQILDEDSKLVEEMINDVTTGNLRKKARRNHFGKGFTLSDSDDEEALLRHLKRAGARKFARNSDFDSGNHLERFVSDPKTTAFAKCFNTFNSSEDENGMISSSENEEGASFAAIKAQLAKNLSLNLTRTSSTTSSLSMKLTESILSTHGPEPLRSFSRKNSSLRMGSATGESSDVDVVVRKKPRRILKLSTTFESEPENELTSKKILKNAIACNESKNDPGDPIFEEKTKINTIDFGNFDVSKLIRRKNVAHTTKRANDHEVQALKYTSRSVIGAGRRTGVIGLHAKAALSTAFIVGRNKWEKSPTSIQKLKSEVIASNSGVAWNRASAGGLDSRELSFNSRNGSNSAGGGTGFLVGEAARRRKEEVIATSSVKKSHFSNEKLAKTESVTGSTGSGSLFNVLARSNSPF</sequence>
<gene>
    <name evidence="3" type="ORF">HK100_006598</name>
</gene>
<evidence type="ECO:0000256" key="1">
    <source>
        <dbReference type="SAM" id="MobiDB-lite"/>
    </source>
</evidence>
<keyword evidence="4" id="KW-1185">Reference proteome</keyword>
<feature type="compositionally biased region" description="Basic and acidic residues" evidence="1">
    <location>
        <begin position="57"/>
        <end position="72"/>
    </location>
</feature>
<dbReference type="InterPro" id="IPR018564">
    <property type="entry name" value="Repl_chkpnt_MRC1_dom"/>
</dbReference>
<feature type="non-terminal residue" evidence="3">
    <location>
        <position position="709"/>
    </location>
</feature>
<evidence type="ECO:0000313" key="3">
    <source>
        <dbReference type="EMBL" id="KAJ3093470.1"/>
    </source>
</evidence>
<evidence type="ECO:0000259" key="2">
    <source>
        <dbReference type="Pfam" id="PF09444"/>
    </source>
</evidence>
<dbReference type="AlphaFoldDB" id="A0AAD5SQE8"/>
<protein>
    <recommendedName>
        <fullName evidence="2">DNA replication checkpoint mediator MRC1 domain-containing protein</fullName>
    </recommendedName>
</protein>
<evidence type="ECO:0000313" key="4">
    <source>
        <dbReference type="Proteomes" id="UP001211907"/>
    </source>
</evidence>
<feature type="region of interest" description="Disordered" evidence="1">
    <location>
        <begin position="158"/>
        <end position="202"/>
    </location>
</feature>
<feature type="domain" description="DNA replication checkpoint mediator MRC1" evidence="2">
    <location>
        <begin position="248"/>
        <end position="385"/>
    </location>
</feature>
<comment type="caution">
    <text evidence="3">The sequence shown here is derived from an EMBL/GenBank/DDBJ whole genome shotgun (WGS) entry which is preliminary data.</text>
</comment>
<dbReference type="EMBL" id="JADGJH010003060">
    <property type="protein sequence ID" value="KAJ3093470.1"/>
    <property type="molecule type" value="Genomic_DNA"/>
</dbReference>
<feature type="region of interest" description="Disordered" evidence="1">
    <location>
        <begin position="449"/>
        <end position="469"/>
    </location>
</feature>
<proteinExistence type="predicted"/>
<feature type="non-terminal residue" evidence="3">
    <location>
        <position position="1"/>
    </location>
</feature>
<reference evidence="3" key="1">
    <citation type="submission" date="2020-05" db="EMBL/GenBank/DDBJ databases">
        <title>Phylogenomic resolution of chytrid fungi.</title>
        <authorList>
            <person name="Stajich J.E."/>
            <person name="Amses K."/>
            <person name="Simmons R."/>
            <person name="Seto K."/>
            <person name="Myers J."/>
            <person name="Bonds A."/>
            <person name="Quandt C.A."/>
            <person name="Barry K."/>
            <person name="Liu P."/>
            <person name="Grigoriev I."/>
            <person name="Longcore J.E."/>
            <person name="James T.Y."/>
        </authorList>
    </citation>
    <scope>NUCLEOTIDE SEQUENCE</scope>
    <source>
        <strain evidence="3">JEL0513</strain>
    </source>
</reference>